<evidence type="ECO:0000313" key="2">
    <source>
        <dbReference type="Proteomes" id="UP001248536"/>
    </source>
</evidence>
<sequence>MDARVRGQGGVVLTLTFEVSDRLYEAAQEWADRRLEDIDEAMETKVEQALLEIEHLVSQSHDVAFEVDGREIRYEPTEELAALLRRQAEESGIDESTALKMHVDLYANAFLDDVTDEQKPPGTPSE</sequence>
<name>A0ABU2EZM3_HALAR</name>
<dbReference type="Proteomes" id="UP001248536">
    <property type="component" value="Unassembled WGS sequence"/>
</dbReference>
<accession>A0ABU2EZM3</accession>
<evidence type="ECO:0000313" key="1">
    <source>
        <dbReference type="EMBL" id="MDS0253744.1"/>
    </source>
</evidence>
<organism evidence="1 2">
    <name type="scientific">Haloarcula argentinensis</name>
    <dbReference type="NCBI Taxonomy" id="43776"/>
    <lineage>
        <taxon>Archaea</taxon>
        <taxon>Methanobacteriati</taxon>
        <taxon>Methanobacteriota</taxon>
        <taxon>Stenosarchaea group</taxon>
        <taxon>Halobacteria</taxon>
        <taxon>Halobacteriales</taxon>
        <taxon>Haloarculaceae</taxon>
        <taxon>Haloarcula</taxon>
    </lineage>
</organism>
<keyword evidence="2" id="KW-1185">Reference proteome</keyword>
<comment type="caution">
    <text evidence="1">The sequence shown here is derived from an EMBL/GenBank/DDBJ whole genome shotgun (WGS) entry which is preliminary data.</text>
</comment>
<dbReference type="EMBL" id="JAMQCP010000002">
    <property type="protein sequence ID" value="MDS0253744.1"/>
    <property type="molecule type" value="Genomic_DNA"/>
</dbReference>
<proteinExistence type="predicted"/>
<reference evidence="1 2" key="1">
    <citation type="submission" date="2022-06" db="EMBL/GenBank/DDBJ databases">
        <title>Haloarcula sp. a new haloarchaeum isolate from saline soil.</title>
        <authorList>
            <person name="Strakova D."/>
            <person name="Galisteo C."/>
            <person name="Sanchez-Porro C."/>
            <person name="Ventosa A."/>
        </authorList>
    </citation>
    <scope>NUCLEOTIDE SEQUENCE [LARGE SCALE GENOMIC DNA]</scope>
    <source>
        <strain evidence="1 2">JCM 15760</strain>
    </source>
</reference>
<gene>
    <name evidence="1" type="ORF">NC662_08395</name>
</gene>
<protein>
    <recommendedName>
        <fullName evidence="3">Ribbon-helix-helix protein CopG domain-containing protein</fullName>
    </recommendedName>
</protein>
<evidence type="ECO:0008006" key="3">
    <source>
        <dbReference type="Google" id="ProtNLM"/>
    </source>
</evidence>